<evidence type="ECO:0000313" key="11">
    <source>
        <dbReference type="EMBL" id="KAL2039089.1"/>
    </source>
</evidence>
<dbReference type="EC" id="1.14.13.196" evidence="4"/>
<comment type="pathway">
    <text evidence="2">Siderophore biosynthesis.</text>
</comment>
<evidence type="ECO:0000256" key="5">
    <source>
        <dbReference type="ARBA" id="ARBA00022630"/>
    </source>
</evidence>
<comment type="similarity">
    <text evidence="3">Belongs to the lysine N(6)-hydroxylase/L-ornithine N(5)-oxygenase family.</text>
</comment>
<gene>
    <name evidence="11" type="ORF">N7G274_008138</name>
</gene>
<evidence type="ECO:0000256" key="1">
    <source>
        <dbReference type="ARBA" id="ARBA00001974"/>
    </source>
</evidence>
<name>A0ABR3ZZH2_9LECA</name>
<evidence type="ECO:0000256" key="4">
    <source>
        <dbReference type="ARBA" id="ARBA00012881"/>
    </source>
</evidence>
<comment type="catalytic activity">
    <reaction evidence="10">
        <text>L-ornithine + NADH + O2 = N(5)-hydroxy-L-ornithine + NAD(+) + H2O</text>
        <dbReference type="Rhea" id="RHEA:41512"/>
        <dbReference type="ChEBI" id="CHEBI:15377"/>
        <dbReference type="ChEBI" id="CHEBI:15379"/>
        <dbReference type="ChEBI" id="CHEBI:46911"/>
        <dbReference type="ChEBI" id="CHEBI:57540"/>
        <dbReference type="ChEBI" id="CHEBI:57945"/>
        <dbReference type="ChEBI" id="CHEBI:78275"/>
        <dbReference type="EC" id="1.14.13.196"/>
    </reaction>
</comment>
<dbReference type="InterPro" id="IPR036188">
    <property type="entry name" value="FAD/NAD-bd_sf"/>
</dbReference>
<evidence type="ECO:0000256" key="8">
    <source>
        <dbReference type="ARBA" id="ARBA00023002"/>
    </source>
</evidence>
<keyword evidence="7" id="KW-0521">NADP</keyword>
<evidence type="ECO:0000256" key="9">
    <source>
        <dbReference type="ARBA" id="ARBA00047598"/>
    </source>
</evidence>
<dbReference type="Pfam" id="PF13434">
    <property type="entry name" value="Lys_Orn_oxgnase"/>
    <property type="match status" value="1"/>
</dbReference>
<dbReference type="Gene3D" id="3.50.50.60">
    <property type="entry name" value="FAD/NAD(P)-binding domain"/>
    <property type="match status" value="1"/>
</dbReference>
<evidence type="ECO:0000256" key="3">
    <source>
        <dbReference type="ARBA" id="ARBA00007588"/>
    </source>
</evidence>
<evidence type="ECO:0000256" key="10">
    <source>
        <dbReference type="ARBA" id="ARBA00049248"/>
    </source>
</evidence>
<keyword evidence="8" id="KW-0560">Oxidoreductase</keyword>
<keyword evidence="6" id="KW-0274">FAD</keyword>
<dbReference type="InterPro" id="IPR025700">
    <property type="entry name" value="Lys/Orn_oxygenase"/>
</dbReference>
<reference evidence="11 12" key="1">
    <citation type="submission" date="2024-09" db="EMBL/GenBank/DDBJ databases">
        <title>Rethinking Asexuality: The Enigmatic Case of Functional Sexual Genes in Lepraria (Stereocaulaceae).</title>
        <authorList>
            <person name="Doellman M."/>
            <person name="Sun Y."/>
            <person name="Barcenas-Pena A."/>
            <person name="Lumbsch H.T."/>
            <person name="Grewe F."/>
        </authorList>
    </citation>
    <scope>NUCLEOTIDE SEQUENCE [LARGE SCALE GENOMIC DNA]</scope>
    <source>
        <strain evidence="11 12">Mercado 3170</strain>
    </source>
</reference>
<organism evidence="11 12">
    <name type="scientific">Stereocaulon virgatum</name>
    <dbReference type="NCBI Taxonomy" id="373712"/>
    <lineage>
        <taxon>Eukaryota</taxon>
        <taxon>Fungi</taxon>
        <taxon>Dikarya</taxon>
        <taxon>Ascomycota</taxon>
        <taxon>Pezizomycotina</taxon>
        <taxon>Lecanoromycetes</taxon>
        <taxon>OSLEUM clade</taxon>
        <taxon>Lecanoromycetidae</taxon>
        <taxon>Lecanorales</taxon>
        <taxon>Lecanorineae</taxon>
        <taxon>Stereocaulaceae</taxon>
        <taxon>Stereocaulon</taxon>
    </lineage>
</organism>
<comment type="catalytic activity">
    <reaction evidence="9">
        <text>L-ornithine + NADPH + O2 = N(5)-hydroxy-L-ornithine + NADP(+) + H2O</text>
        <dbReference type="Rhea" id="RHEA:41508"/>
        <dbReference type="ChEBI" id="CHEBI:15377"/>
        <dbReference type="ChEBI" id="CHEBI:15379"/>
        <dbReference type="ChEBI" id="CHEBI:46911"/>
        <dbReference type="ChEBI" id="CHEBI:57783"/>
        <dbReference type="ChEBI" id="CHEBI:58349"/>
        <dbReference type="ChEBI" id="CHEBI:78275"/>
        <dbReference type="EC" id="1.14.13.196"/>
    </reaction>
</comment>
<evidence type="ECO:0000256" key="6">
    <source>
        <dbReference type="ARBA" id="ARBA00022827"/>
    </source>
</evidence>
<dbReference type="Proteomes" id="UP001590950">
    <property type="component" value="Unassembled WGS sequence"/>
</dbReference>
<evidence type="ECO:0000313" key="12">
    <source>
        <dbReference type="Proteomes" id="UP001590950"/>
    </source>
</evidence>
<keyword evidence="12" id="KW-1185">Reference proteome</keyword>
<dbReference type="EMBL" id="JBEFKJ010000027">
    <property type="protein sequence ID" value="KAL2039089.1"/>
    <property type="molecule type" value="Genomic_DNA"/>
</dbReference>
<comment type="cofactor">
    <cofactor evidence="1">
        <name>FAD</name>
        <dbReference type="ChEBI" id="CHEBI:57692"/>
    </cofactor>
</comment>
<evidence type="ECO:0000256" key="7">
    <source>
        <dbReference type="ARBA" id="ARBA00022857"/>
    </source>
</evidence>
<proteinExistence type="inferred from homology"/>
<evidence type="ECO:0000256" key="2">
    <source>
        <dbReference type="ARBA" id="ARBA00004924"/>
    </source>
</evidence>
<dbReference type="PANTHER" id="PTHR42802">
    <property type="entry name" value="MONOOXYGENASE"/>
    <property type="match status" value="1"/>
</dbReference>
<accession>A0ABR3ZZH2</accession>
<dbReference type="PANTHER" id="PTHR42802:SF1">
    <property type="entry name" value="L-ORNITHINE N(5)-MONOOXYGENASE"/>
    <property type="match status" value="1"/>
</dbReference>
<keyword evidence="5" id="KW-0285">Flavoprotein</keyword>
<protein>
    <recommendedName>
        <fullName evidence="4">L-ornithine N(5)-monooxygenase [NAD(P)H]</fullName>
        <ecNumber evidence="4">1.14.13.196</ecNumber>
    </recommendedName>
</protein>
<sequence length="149" mass="16798">MYENMYHQRLHEPDPRKWRCKVEAWREVIGHSKLPDGRLQLSLKNTSNGEASKSDLSFDLVVVGTGYERNAHETLLAPTRDLLPSDRFVVGRNYKIQYREGAVADDSGIWLQGCCEDSHGLSDTLLSILAVRGGEMVDSIFPAPRQAKL</sequence>
<comment type="caution">
    <text evidence="11">The sequence shown here is derived from an EMBL/GenBank/DDBJ whole genome shotgun (WGS) entry which is preliminary data.</text>
</comment>